<dbReference type="GO" id="GO:0010181">
    <property type="term" value="F:FMN binding"/>
    <property type="evidence" value="ECO:0007669"/>
    <property type="project" value="InterPro"/>
</dbReference>
<dbReference type="PANTHER" id="PTHR39201:SF1">
    <property type="entry name" value="FLAVODOXIN-LIKE DOMAIN-CONTAINING PROTEIN"/>
    <property type="match status" value="1"/>
</dbReference>
<dbReference type="Gene3D" id="3.40.50.360">
    <property type="match status" value="1"/>
</dbReference>
<feature type="domain" description="Flavodoxin-like" evidence="2">
    <location>
        <begin position="100"/>
        <end position="254"/>
    </location>
</feature>
<proteinExistence type="predicted"/>
<organism evidence="3 4">
    <name type="scientific">Ruminococcus flavefaciens</name>
    <dbReference type="NCBI Taxonomy" id="1265"/>
    <lineage>
        <taxon>Bacteria</taxon>
        <taxon>Bacillati</taxon>
        <taxon>Bacillota</taxon>
        <taxon>Clostridia</taxon>
        <taxon>Eubacteriales</taxon>
        <taxon>Oscillospiraceae</taxon>
        <taxon>Ruminococcus</taxon>
    </lineage>
</organism>
<dbReference type="RefSeq" id="WP_109725818.1">
    <property type="nucleotide sequence ID" value="NZ_QGDI01000003.1"/>
</dbReference>
<dbReference type="OrthoDB" id="9806505at2"/>
<dbReference type="Pfam" id="PF12682">
    <property type="entry name" value="Flavodoxin_4"/>
    <property type="match status" value="1"/>
</dbReference>
<dbReference type="InterPro" id="IPR029039">
    <property type="entry name" value="Flavoprotein-like_sf"/>
</dbReference>
<dbReference type="AlphaFoldDB" id="A0A315Y1R1"/>
<protein>
    <submittedName>
        <fullName evidence="3">Flavodoxin-like protein</fullName>
    </submittedName>
</protein>
<name>A0A315Y1R1_RUMFL</name>
<dbReference type="SUPFAM" id="SSF52218">
    <property type="entry name" value="Flavoproteins"/>
    <property type="match status" value="1"/>
</dbReference>
<dbReference type="PANTHER" id="PTHR39201">
    <property type="entry name" value="EXPORTED PROTEIN-RELATED"/>
    <property type="match status" value="1"/>
</dbReference>
<dbReference type="GO" id="GO:0016651">
    <property type="term" value="F:oxidoreductase activity, acting on NAD(P)H"/>
    <property type="evidence" value="ECO:0007669"/>
    <property type="project" value="UniProtKB-ARBA"/>
</dbReference>
<feature type="signal peptide" evidence="1">
    <location>
        <begin position="1"/>
        <end position="19"/>
    </location>
</feature>
<evidence type="ECO:0000256" key="1">
    <source>
        <dbReference type="SAM" id="SignalP"/>
    </source>
</evidence>
<dbReference type="InterPro" id="IPR008254">
    <property type="entry name" value="Flavodoxin/NO_synth"/>
</dbReference>
<comment type="caution">
    <text evidence="3">The sequence shown here is derived from an EMBL/GenBank/DDBJ whole genome shotgun (WGS) entry which is preliminary data.</text>
</comment>
<sequence length="258" mass="28280">MKKLISVIASGFLMLTASALSQTGAGTAAETDAVSAATAAGRYTAENVRALQDFLLGKETEDLTDKPYDLNGDEVWDVFDLCLMKGEAEKNSAPEPDNSTIVVYFSRTGNTEKIAEYLIDITGADSYVIEAAVPYTDEDIEYNNSTCRANQEQNDKTVRPEIAKPIASIDSYDTVFLGYPIWWGQEPRIIDTFLERYDFSDKTVIPFCTSGSSGISASERNIAALVPIGKQLTGKRFAASAKKEDVKAWYDSLEIKSK</sequence>
<dbReference type="PROSITE" id="PS00201">
    <property type="entry name" value="FLAVODOXIN"/>
    <property type="match status" value="1"/>
</dbReference>
<gene>
    <name evidence="3" type="ORF">IE37_00966</name>
</gene>
<dbReference type="GO" id="GO:0009055">
    <property type="term" value="F:electron transfer activity"/>
    <property type="evidence" value="ECO:0007669"/>
    <property type="project" value="InterPro"/>
</dbReference>
<dbReference type="PROSITE" id="PS50902">
    <property type="entry name" value="FLAVODOXIN_LIKE"/>
    <property type="match status" value="1"/>
</dbReference>
<evidence type="ECO:0000259" key="2">
    <source>
        <dbReference type="PROSITE" id="PS50902"/>
    </source>
</evidence>
<accession>A0A315Y1R1</accession>
<dbReference type="EMBL" id="QGDI01000003">
    <property type="protein sequence ID" value="PWJ14034.1"/>
    <property type="molecule type" value="Genomic_DNA"/>
</dbReference>
<evidence type="ECO:0000313" key="4">
    <source>
        <dbReference type="Proteomes" id="UP000245720"/>
    </source>
</evidence>
<dbReference type="InterPro" id="IPR001226">
    <property type="entry name" value="Flavodoxin_CS"/>
</dbReference>
<feature type="chain" id="PRO_5039246234" evidence="1">
    <location>
        <begin position="20"/>
        <end position="258"/>
    </location>
</feature>
<reference evidence="3 4" key="1">
    <citation type="submission" date="2018-05" db="EMBL/GenBank/DDBJ databases">
        <title>The Hungate 1000. A catalogue of reference genomes from the rumen microbiome.</title>
        <authorList>
            <person name="Kelly W."/>
        </authorList>
    </citation>
    <scope>NUCLEOTIDE SEQUENCE [LARGE SCALE GENOMIC DNA]</scope>
    <source>
        <strain evidence="3 4">SAb67</strain>
    </source>
</reference>
<keyword evidence="1" id="KW-0732">Signal</keyword>
<evidence type="ECO:0000313" key="3">
    <source>
        <dbReference type="EMBL" id="PWJ14034.1"/>
    </source>
</evidence>
<dbReference type="Proteomes" id="UP000245720">
    <property type="component" value="Unassembled WGS sequence"/>
</dbReference>